<dbReference type="OrthoDB" id="269822at2759"/>
<evidence type="ECO:0000313" key="2">
    <source>
        <dbReference type="EMBL" id="NXF90641.1"/>
    </source>
</evidence>
<gene>
    <name evidence="2" type="primary">Plch1_2</name>
    <name evidence="2" type="ORF">EUBBOU_R15282</name>
</gene>
<comment type="caution">
    <text evidence="2">The sequence shown here is derived from an EMBL/GenBank/DDBJ whole genome shotgun (WGS) entry which is preliminary data.</text>
</comment>
<reference evidence="2 3" key="1">
    <citation type="submission" date="2019-09" db="EMBL/GenBank/DDBJ databases">
        <title>Bird 10,000 Genomes (B10K) Project - Family phase.</title>
        <authorList>
            <person name="Zhang G."/>
        </authorList>
    </citation>
    <scope>NUCLEOTIDE SEQUENCE [LARGE SCALE GENOMIC DNA]</scope>
    <source>
        <strain evidence="2">B10K-DU-001-04</strain>
        <tissue evidence="2">Muscle</tissue>
    </source>
</reference>
<evidence type="ECO:0000256" key="1">
    <source>
        <dbReference type="SAM" id="MobiDB-lite"/>
    </source>
</evidence>
<dbReference type="Proteomes" id="UP000583613">
    <property type="component" value="Unassembled WGS sequence"/>
</dbReference>
<evidence type="ECO:0000313" key="3">
    <source>
        <dbReference type="Proteomes" id="UP000583613"/>
    </source>
</evidence>
<sequence>ERQEAASKQKPSQSSSMGGVVLRNKPSASPHVINRHSTGSYIGRYLNGFSGQDLEGRGMPEGACAAFHSGCGDRLYA</sequence>
<feature type="non-terminal residue" evidence="2">
    <location>
        <position position="1"/>
    </location>
</feature>
<accession>A0A7K8XH89</accession>
<feature type="non-terminal residue" evidence="2">
    <location>
        <position position="77"/>
    </location>
</feature>
<feature type="region of interest" description="Disordered" evidence="1">
    <location>
        <begin position="1"/>
        <end position="35"/>
    </location>
</feature>
<dbReference type="EMBL" id="VWZE01011216">
    <property type="protein sequence ID" value="NXF90641.1"/>
    <property type="molecule type" value="Genomic_DNA"/>
</dbReference>
<protein>
    <submittedName>
        <fullName evidence="2">PLCH1 phosphodiesterase</fullName>
    </submittedName>
</protein>
<proteinExistence type="predicted"/>
<keyword evidence="3" id="KW-1185">Reference proteome</keyword>
<name>A0A7K8XH89_9PICI</name>
<organism evidence="2 3">
    <name type="scientific">Eubucco bourcierii</name>
    <name type="common">red-headed barbet</name>
    <dbReference type="NCBI Taxonomy" id="91767"/>
    <lineage>
        <taxon>Eukaryota</taxon>
        <taxon>Metazoa</taxon>
        <taxon>Chordata</taxon>
        <taxon>Craniata</taxon>
        <taxon>Vertebrata</taxon>
        <taxon>Euteleostomi</taxon>
        <taxon>Archelosauria</taxon>
        <taxon>Archosauria</taxon>
        <taxon>Dinosauria</taxon>
        <taxon>Saurischia</taxon>
        <taxon>Theropoda</taxon>
        <taxon>Coelurosauria</taxon>
        <taxon>Aves</taxon>
        <taxon>Neognathae</taxon>
        <taxon>Neoaves</taxon>
        <taxon>Telluraves</taxon>
        <taxon>Coraciimorphae</taxon>
        <taxon>Piciformes</taxon>
        <taxon>Ramphastidae</taxon>
        <taxon>Eubucco</taxon>
    </lineage>
</organism>
<dbReference type="AlphaFoldDB" id="A0A7K8XH89"/>